<organism evidence="20 21">
    <name type="scientific">Candidatus Scatocola faecipullorum</name>
    <dbReference type="NCBI Taxonomy" id="2840917"/>
    <lineage>
        <taxon>Bacteria</taxon>
        <taxon>Pseudomonadati</taxon>
        <taxon>Pseudomonadota</taxon>
        <taxon>Alphaproteobacteria</taxon>
        <taxon>Rhodospirillales</taxon>
        <taxon>Rhodospirillaceae</taxon>
        <taxon>Rhodospirillaceae incertae sedis</taxon>
        <taxon>Candidatus Scatocola</taxon>
    </lineage>
</organism>
<feature type="transmembrane region" description="Helical" evidence="19">
    <location>
        <begin position="104"/>
        <end position="123"/>
    </location>
</feature>
<sequence length="262" mass="27883">MEKTKAAAIVKRIVTSLILAPVVLWAVYCGSPVINLLALTGGALLAWEWAAMVPNGKASVYGIIYTVSVATAVLTSSAPVIATVILAATLLVWLKAGEEKHRRLLTLGVPYISLGIGSLVWLFNLVGAYTTIWFVLVIWSVDIGGYLVGSNVKGPKLAPKISPNKTWSGLLGGMVFAAAVSVGYSHWLGSQQAYLAFALFGMIIAVVEQMGDLIESSIKRHLGLKDSSNLIPGHGGIFDRIDGMIFAAPLVALVLRYGFLLF</sequence>
<keyword evidence="17" id="KW-1208">Phospholipid metabolism</keyword>
<comment type="catalytic activity">
    <reaction evidence="1 18">
        <text>a 1,2-diacyl-sn-glycero-3-phosphate + CTP + H(+) = a CDP-1,2-diacyl-sn-glycerol + diphosphate</text>
        <dbReference type="Rhea" id="RHEA:16229"/>
        <dbReference type="ChEBI" id="CHEBI:15378"/>
        <dbReference type="ChEBI" id="CHEBI:33019"/>
        <dbReference type="ChEBI" id="CHEBI:37563"/>
        <dbReference type="ChEBI" id="CHEBI:58332"/>
        <dbReference type="ChEBI" id="CHEBI:58608"/>
        <dbReference type="EC" id="2.7.7.41"/>
    </reaction>
</comment>
<comment type="similarity">
    <text evidence="5 18">Belongs to the CDS family.</text>
</comment>
<evidence type="ECO:0000256" key="5">
    <source>
        <dbReference type="ARBA" id="ARBA00010185"/>
    </source>
</evidence>
<evidence type="ECO:0000256" key="1">
    <source>
        <dbReference type="ARBA" id="ARBA00001698"/>
    </source>
</evidence>
<comment type="caution">
    <text evidence="20">The sequence shown here is derived from an EMBL/GenBank/DDBJ whole genome shotgun (WGS) entry which is preliminary data.</text>
</comment>
<proteinExistence type="inferred from homology"/>
<dbReference type="Pfam" id="PF01148">
    <property type="entry name" value="CTP_transf_1"/>
    <property type="match status" value="1"/>
</dbReference>
<evidence type="ECO:0000256" key="7">
    <source>
        <dbReference type="ARBA" id="ARBA00019373"/>
    </source>
</evidence>
<dbReference type="Proteomes" id="UP000824107">
    <property type="component" value="Unassembled WGS sequence"/>
</dbReference>
<keyword evidence="10 18" id="KW-0808">Transferase</keyword>
<feature type="transmembrane region" description="Helical" evidence="19">
    <location>
        <begin position="193"/>
        <end position="211"/>
    </location>
</feature>
<comment type="subcellular location">
    <subcellularLocation>
        <location evidence="2">Cell membrane</location>
        <topology evidence="2">Multi-pass membrane protein</topology>
    </subcellularLocation>
</comment>
<evidence type="ECO:0000256" key="3">
    <source>
        <dbReference type="ARBA" id="ARBA00005119"/>
    </source>
</evidence>
<evidence type="ECO:0000256" key="17">
    <source>
        <dbReference type="ARBA" id="ARBA00023264"/>
    </source>
</evidence>
<dbReference type="GO" id="GO:0005886">
    <property type="term" value="C:plasma membrane"/>
    <property type="evidence" value="ECO:0007669"/>
    <property type="project" value="UniProtKB-SubCell"/>
</dbReference>
<reference evidence="20" key="2">
    <citation type="journal article" date="2021" name="PeerJ">
        <title>Extensive microbial diversity within the chicken gut microbiome revealed by metagenomics and culture.</title>
        <authorList>
            <person name="Gilroy R."/>
            <person name="Ravi A."/>
            <person name="Getino M."/>
            <person name="Pursley I."/>
            <person name="Horton D.L."/>
            <person name="Alikhan N.F."/>
            <person name="Baker D."/>
            <person name="Gharbi K."/>
            <person name="Hall N."/>
            <person name="Watson M."/>
            <person name="Adriaenssens E.M."/>
            <person name="Foster-Nyarko E."/>
            <person name="Jarju S."/>
            <person name="Secka A."/>
            <person name="Antonio M."/>
            <person name="Oren A."/>
            <person name="Chaudhuri R.R."/>
            <person name="La Ragione R."/>
            <person name="Hildebrand F."/>
            <person name="Pallen M.J."/>
        </authorList>
    </citation>
    <scope>NUCLEOTIDE SEQUENCE</scope>
    <source>
        <strain evidence="20">ChiW3-316</strain>
    </source>
</reference>
<name>A0A9D1SBW0_9PROT</name>
<dbReference type="GO" id="GO:0004605">
    <property type="term" value="F:phosphatidate cytidylyltransferase activity"/>
    <property type="evidence" value="ECO:0007669"/>
    <property type="project" value="UniProtKB-EC"/>
</dbReference>
<evidence type="ECO:0000313" key="20">
    <source>
        <dbReference type="EMBL" id="HIU53888.1"/>
    </source>
</evidence>
<evidence type="ECO:0000256" key="18">
    <source>
        <dbReference type="RuleBase" id="RU003938"/>
    </source>
</evidence>
<dbReference type="InterPro" id="IPR000374">
    <property type="entry name" value="PC_trans"/>
</dbReference>
<keyword evidence="11 18" id="KW-0812">Transmembrane</keyword>
<reference evidence="20" key="1">
    <citation type="submission" date="2020-10" db="EMBL/GenBank/DDBJ databases">
        <authorList>
            <person name="Gilroy R."/>
        </authorList>
    </citation>
    <scope>NUCLEOTIDE SEQUENCE</scope>
    <source>
        <strain evidence="20">ChiW3-316</strain>
    </source>
</reference>
<gene>
    <name evidence="20" type="ORF">IAD20_07395</name>
</gene>
<evidence type="ECO:0000256" key="9">
    <source>
        <dbReference type="ARBA" id="ARBA00022516"/>
    </source>
</evidence>
<dbReference type="PANTHER" id="PTHR46382">
    <property type="entry name" value="PHOSPHATIDATE CYTIDYLYLTRANSFERASE"/>
    <property type="match status" value="1"/>
</dbReference>
<keyword evidence="13 19" id="KW-1133">Transmembrane helix</keyword>
<feature type="transmembrane region" description="Helical" evidence="19">
    <location>
        <begin position="12"/>
        <end position="39"/>
    </location>
</feature>
<evidence type="ECO:0000256" key="10">
    <source>
        <dbReference type="ARBA" id="ARBA00022679"/>
    </source>
</evidence>
<dbReference type="AlphaFoldDB" id="A0A9D1SBW0"/>
<protein>
    <recommendedName>
        <fullName evidence="7 18">Phosphatidate cytidylyltransferase</fullName>
        <ecNumber evidence="6 18">2.7.7.41</ecNumber>
    </recommendedName>
</protein>
<keyword evidence="9" id="KW-0444">Lipid biosynthesis</keyword>
<feature type="transmembrane region" description="Helical" evidence="19">
    <location>
        <begin position="59"/>
        <end position="92"/>
    </location>
</feature>
<keyword evidence="15 19" id="KW-0472">Membrane</keyword>
<dbReference type="PANTHER" id="PTHR46382:SF1">
    <property type="entry name" value="PHOSPHATIDATE CYTIDYLYLTRANSFERASE"/>
    <property type="match status" value="1"/>
</dbReference>
<evidence type="ECO:0000256" key="16">
    <source>
        <dbReference type="ARBA" id="ARBA00023209"/>
    </source>
</evidence>
<dbReference type="PROSITE" id="PS01315">
    <property type="entry name" value="CDS"/>
    <property type="match status" value="1"/>
</dbReference>
<evidence type="ECO:0000256" key="11">
    <source>
        <dbReference type="ARBA" id="ARBA00022692"/>
    </source>
</evidence>
<comment type="pathway">
    <text evidence="4">Lipid metabolism.</text>
</comment>
<dbReference type="GO" id="GO:0016024">
    <property type="term" value="P:CDP-diacylglycerol biosynthetic process"/>
    <property type="evidence" value="ECO:0007669"/>
    <property type="project" value="TreeGrafter"/>
</dbReference>
<evidence type="ECO:0000256" key="19">
    <source>
        <dbReference type="SAM" id="Phobius"/>
    </source>
</evidence>
<evidence type="ECO:0000256" key="6">
    <source>
        <dbReference type="ARBA" id="ARBA00012487"/>
    </source>
</evidence>
<evidence type="ECO:0000256" key="8">
    <source>
        <dbReference type="ARBA" id="ARBA00022475"/>
    </source>
</evidence>
<keyword evidence="8" id="KW-1003">Cell membrane</keyword>
<evidence type="ECO:0000256" key="14">
    <source>
        <dbReference type="ARBA" id="ARBA00023098"/>
    </source>
</evidence>
<feature type="transmembrane region" description="Helical" evidence="19">
    <location>
        <begin position="241"/>
        <end position="259"/>
    </location>
</feature>
<evidence type="ECO:0000256" key="13">
    <source>
        <dbReference type="ARBA" id="ARBA00022989"/>
    </source>
</evidence>
<feature type="transmembrane region" description="Helical" evidence="19">
    <location>
        <begin position="169"/>
        <end position="187"/>
    </location>
</feature>
<evidence type="ECO:0000256" key="12">
    <source>
        <dbReference type="ARBA" id="ARBA00022695"/>
    </source>
</evidence>
<comment type="pathway">
    <text evidence="3 18">Phospholipid metabolism; CDP-diacylglycerol biosynthesis; CDP-diacylglycerol from sn-glycerol 3-phosphate: step 3/3.</text>
</comment>
<dbReference type="EC" id="2.7.7.41" evidence="6 18"/>
<feature type="transmembrane region" description="Helical" evidence="19">
    <location>
        <begin position="129"/>
        <end position="148"/>
    </location>
</feature>
<evidence type="ECO:0000256" key="2">
    <source>
        <dbReference type="ARBA" id="ARBA00004651"/>
    </source>
</evidence>
<evidence type="ECO:0000256" key="4">
    <source>
        <dbReference type="ARBA" id="ARBA00005189"/>
    </source>
</evidence>
<evidence type="ECO:0000256" key="15">
    <source>
        <dbReference type="ARBA" id="ARBA00023136"/>
    </source>
</evidence>
<keyword evidence="12 18" id="KW-0548">Nucleotidyltransferase</keyword>
<keyword evidence="14" id="KW-0443">Lipid metabolism</keyword>
<dbReference type="EMBL" id="DVNC01000050">
    <property type="protein sequence ID" value="HIU53888.1"/>
    <property type="molecule type" value="Genomic_DNA"/>
</dbReference>
<keyword evidence="16" id="KW-0594">Phospholipid biosynthesis</keyword>
<accession>A0A9D1SBW0</accession>
<evidence type="ECO:0000313" key="21">
    <source>
        <dbReference type="Proteomes" id="UP000824107"/>
    </source>
</evidence>